<name>A0A6M6JJ33_9PSEU</name>
<organism evidence="3 4">
    <name type="scientific">Pseudonocardia broussonetiae</name>
    <dbReference type="NCBI Taxonomy" id="2736640"/>
    <lineage>
        <taxon>Bacteria</taxon>
        <taxon>Bacillati</taxon>
        <taxon>Actinomycetota</taxon>
        <taxon>Actinomycetes</taxon>
        <taxon>Pseudonocardiales</taxon>
        <taxon>Pseudonocardiaceae</taxon>
        <taxon>Pseudonocardia</taxon>
    </lineage>
</organism>
<dbReference type="AlphaFoldDB" id="A0A6M6JJ33"/>
<dbReference type="InterPro" id="IPR052196">
    <property type="entry name" value="Bact_Kbp"/>
</dbReference>
<dbReference type="KEGG" id="pbro:HOP40_14730"/>
<proteinExistence type="predicted"/>
<dbReference type="Pfam" id="PF01476">
    <property type="entry name" value="LysM"/>
    <property type="match status" value="1"/>
</dbReference>
<dbReference type="InterPro" id="IPR036426">
    <property type="entry name" value="Bulb-type_lectin_dom_sf"/>
</dbReference>
<dbReference type="RefSeq" id="WP_172158868.1">
    <property type="nucleotide sequence ID" value="NZ_CP053564.1"/>
</dbReference>
<dbReference type="SMART" id="SM00257">
    <property type="entry name" value="LysM"/>
    <property type="match status" value="1"/>
</dbReference>
<feature type="domain" description="Bulb-type lectin" evidence="1">
    <location>
        <begin position="1"/>
        <end position="110"/>
    </location>
</feature>
<dbReference type="CDD" id="cd00028">
    <property type="entry name" value="B_lectin"/>
    <property type="match status" value="1"/>
</dbReference>
<dbReference type="SUPFAM" id="SSF54106">
    <property type="entry name" value="LysM domain"/>
    <property type="match status" value="1"/>
</dbReference>
<evidence type="ECO:0000259" key="2">
    <source>
        <dbReference type="PROSITE" id="PS51782"/>
    </source>
</evidence>
<dbReference type="EMBL" id="CP053564">
    <property type="protein sequence ID" value="QJY46917.1"/>
    <property type="molecule type" value="Genomic_DNA"/>
</dbReference>
<evidence type="ECO:0000313" key="4">
    <source>
        <dbReference type="Proteomes" id="UP000505377"/>
    </source>
</evidence>
<dbReference type="SUPFAM" id="SSF51110">
    <property type="entry name" value="alpha-D-mannose-specific plant lectins"/>
    <property type="match status" value="1"/>
</dbReference>
<dbReference type="SMART" id="SM00108">
    <property type="entry name" value="B_lectin"/>
    <property type="match status" value="1"/>
</dbReference>
<protein>
    <submittedName>
        <fullName evidence="3">LysM peptidoglycan-binding domain-containing protein</fullName>
    </submittedName>
</protein>
<keyword evidence="4" id="KW-1185">Reference proteome</keyword>
<dbReference type="PROSITE" id="PS50927">
    <property type="entry name" value="BULB_LECTIN"/>
    <property type="match status" value="1"/>
</dbReference>
<dbReference type="PROSITE" id="PS51782">
    <property type="entry name" value="LYSM"/>
    <property type="match status" value="1"/>
</dbReference>
<dbReference type="InterPro" id="IPR036779">
    <property type="entry name" value="LysM_dom_sf"/>
</dbReference>
<dbReference type="InterPro" id="IPR001480">
    <property type="entry name" value="Bulb-type_lectin_dom"/>
</dbReference>
<accession>A0A6M6JJ33</accession>
<reference evidence="3 4" key="1">
    <citation type="submission" date="2020-05" db="EMBL/GenBank/DDBJ databases">
        <authorList>
            <person name="Mo P."/>
        </authorList>
    </citation>
    <scope>NUCLEOTIDE SEQUENCE [LARGE SCALE GENOMIC DNA]</scope>
    <source>
        <strain evidence="3 4">Gen01</strain>
    </source>
</reference>
<dbReference type="CDD" id="cd00118">
    <property type="entry name" value="LysM"/>
    <property type="match status" value="1"/>
</dbReference>
<evidence type="ECO:0000313" key="3">
    <source>
        <dbReference type="EMBL" id="QJY46917.1"/>
    </source>
</evidence>
<evidence type="ECO:0000259" key="1">
    <source>
        <dbReference type="PROSITE" id="PS50927"/>
    </source>
</evidence>
<sequence length="197" mass="20162">MSTLSGGSSLAAGQAGITSANGRYTLALQADGDLTVTDGSGAVAWSTGTAGKGVARADMQADGNFVLYTADNGVVWASDTDAPGGVLELQDDRNLVLYTADRKVAWSPNSYISESDKAALDAAEAAGRARAEADAAAAAAAAPAPVAERRYTVQRGDSLSKIAKQFYGNANDYMRIAQANGIANPDLIHPGQDLLIP</sequence>
<feature type="domain" description="LysM" evidence="2">
    <location>
        <begin position="149"/>
        <end position="196"/>
    </location>
</feature>
<gene>
    <name evidence="3" type="ORF">HOP40_14730</name>
</gene>
<dbReference type="InterPro" id="IPR018392">
    <property type="entry name" value="LysM"/>
</dbReference>
<dbReference type="Proteomes" id="UP000505377">
    <property type="component" value="Chromosome"/>
</dbReference>
<dbReference type="PANTHER" id="PTHR34700">
    <property type="entry name" value="POTASSIUM BINDING PROTEIN KBP"/>
    <property type="match status" value="1"/>
</dbReference>
<dbReference type="Gene3D" id="2.90.10.10">
    <property type="entry name" value="Bulb-type lectin domain"/>
    <property type="match status" value="2"/>
</dbReference>
<dbReference type="Gene3D" id="3.10.350.10">
    <property type="entry name" value="LysM domain"/>
    <property type="match status" value="1"/>
</dbReference>
<dbReference type="PANTHER" id="PTHR34700:SF4">
    <property type="entry name" value="PHAGE-LIKE ELEMENT PBSX PROTEIN XKDP"/>
    <property type="match status" value="1"/>
</dbReference>